<dbReference type="Proteomes" id="UP000077755">
    <property type="component" value="Chromosome 2"/>
</dbReference>
<reference evidence="5" key="2">
    <citation type="submission" date="2022-03" db="EMBL/GenBank/DDBJ databases">
        <title>Draft title - Genomic analysis of global carrot germplasm unveils the trajectory of domestication and the origin of high carotenoid orange carrot.</title>
        <authorList>
            <person name="Iorizzo M."/>
            <person name="Ellison S."/>
            <person name="Senalik D."/>
            <person name="Macko-Podgorni A."/>
            <person name="Grzebelus D."/>
            <person name="Bostan H."/>
            <person name="Rolling W."/>
            <person name="Curaba J."/>
            <person name="Simon P."/>
        </authorList>
    </citation>
    <scope>NUCLEOTIDE SEQUENCE</scope>
    <source>
        <tissue evidence="5">Leaf</tissue>
    </source>
</reference>
<dbReference type="Gramene" id="KZN07198">
    <property type="protein sequence ID" value="KZN07198"/>
    <property type="gene ID" value="DCAR_008035"/>
</dbReference>
<dbReference type="AlphaFoldDB" id="A0A166F0I9"/>
<dbReference type="Pfam" id="PF01190">
    <property type="entry name" value="Pollen_Ole_e_1"/>
    <property type="match status" value="1"/>
</dbReference>
<evidence type="ECO:0000256" key="1">
    <source>
        <dbReference type="ARBA" id="ARBA00022729"/>
    </source>
</evidence>
<dbReference type="PANTHER" id="PTHR33470:SF22">
    <property type="entry name" value="POLLEN OLE E 1 ALLERGEN AND EXTENSIN FAMILY PROTEIN"/>
    <property type="match status" value="1"/>
</dbReference>
<feature type="signal peptide" evidence="3">
    <location>
        <begin position="1"/>
        <end position="25"/>
    </location>
</feature>
<protein>
    <recommendedName>
        <fullName evidence="7">Pistil-specific extensin-like protein</fullName>
    </recommendedName>
</protein>
<dbReference type="PANTHER" id="PTHR33470">
    <property type="entry name" value="OS01G0164075 PROTEIN"/>
    <property type="match status" value="1"/>
</dbReference>
<name>A0A166F0I9_DAUCS</name>
<feature type="compositionally biased region" description="Low complexity" evidence="2">
    <location>
        <begin position="145"/>
        <end position="161"/>
    </location>
</feature>
<proteinExistence type="predicted"/>
<reference evidence="4" key="1">
    <citation type="journal article" date="2016" name="Nat. Genet.">
        <title>A high-quality carrot genome assembly provides new insights into carotenoid accumulation and asterid genome evolution.</title>
        <authorList>
            <person name="Iorizzo M."/>
            <person name="Ellison S."/>
            <person name="Senalik D."/>
            <person name="Zeng P."/>
            <person name="Satapoomin P."/>
            <person name="Huang J."/>
            <person name="Bowman M."/>
            <person name="Iovene M."/>
            <person name="Sanseverino W."/>
            <person name="Cavagnaro P."/>
            <person name="Yildiz M."/>
            <person name="Macko-Podgorni A."/>
            <person name="Moranska E."/>
            <person name="Grzebelus E."/>
            <person name="Grzebelus D."/>
            <person name="Ashrafi H."/>
            <person name="Zheng Z."/>
            <person name="Cheng S."/>
            <person name="Spooner D."/>
            <person name="Van Deynze A."/>
            <person name="Simon P."/>
        </authorList>
    </citation>
    <scope>NUCLEOTIDE SEQUENCE [LARGE SCALE GENOMIC DNA]</scope>
    <source>
        <tissue evidence="4">Leaf</tissue>
    </source>
</reference>
<keyword evidence="1 3" id="KW-0732">Signal</keyword>
<organism evidence="4">
    <name type="scientific">Daucus carota subsp. sativus</name>
    <name type="common">Carrot</name>
    <dbReference type="NCBI Taxonomy" id="79200"/>
    <lineage>
        <taxon>Eukaryota</taxon>
        <taxon>Viridiplantae</taxon>
        <taxon>Streptophyta</taxon>
        <taxon>Embryophyta</taxon>
        <taxon>Tracheophyta</taxon>
        <taxon>Spermatophyta</taxon>
        <taxon>Magnoliopsida</taxon>
        <taxon>eudicotyledons</taxon>
        <taxon>Gunneridae</taxon>
        <taxon>Pentapetalae</taxon>
        <taxon>asterids</taxon>
        <taxon>campanulids</taxon>
        <taxon>Apiales</taxon>
        <taxon>Apiaceae</taxon>
        <taxon>Apioideae</taxon>
        <taxon>Scandiceae</taxon>
        <taxon>Daucinae</taxon>
        <taxon>Daucus</taxon>
        <taxon>Daucus sect. Daucus</taxon>
    </lineage>
</organism>
<dbReference type="KEGG" id="dcr:108208347"/>
<gene>
    <name evidence="4" type="ORF">DCAR_008035</name>
    <name evidence="5" type="ORF">DCAR_0209080</name>
</gene>
<dbReference type="EMBL" id="LNRQ01000002">
    <property type="protein sequence ID" value="KZN07198.1"/>
    <property type="molecule type" value="Genomic_DNA"/>
</dbReference>
<evidence type="ECO:0000256" key="2">
    <source>
        <dbReference type="SAM" id="MobiDB-lite"/>
    </source>
</evidence>
<accession>A0A166F0I9</accession>
<evidence type="ECO:0000256" key="3">
    <source>
        <dbReference type="SAM" id="SignalP"/>
    </source>
</evidence>
<dbReference type="EMBL" id="CP093344">
    <property type="protein sequence ID" value="WOG89841.1"/>
    <property type="molecule type" value="Genomic_DNA"/>
</dbReference>
<evidence type="ECO:0000313" key="6">
    <source>
        <dbReference type="Proteomes" id="UP000077755"/>
    </source>
</evidence>
<feature type="region of interest" description="Disordered" evidence="2">
    <location>
        <begin position="116"/>
        <end position="218"/>
    </location>
</feature>
<sequence>MAILCAKPLGFSLLCLVIVFGVTHGYETASIAQPPCTALPPASAPVSIAQPPENTVFPPASAPTSIPEPPTTAIPPGIAQPPCTSGLPPASAPISIPEPPTTAIPPVSIAQPPENTVFPPASAPTGIPEPPTTAIPPGIAQPPCSSGLPPASAPISISEPPVTAIPPSIAQQPCSSVFPPASAPTSIAEPPSSTVLPPANAPLSTSEPPTAAIPTSIAQPPCSTVLPPASAPVQEAPSDMLIPPPKKLVAVQGMVYCKPCDNRGVEKLSGAAPLEGAVVKLQCKNTKYPLVVQTKTDKNGKFFIKAPNTVTTYGYHKCRVFLVDSPANNCNTPSNLNNGLQGAMLMRSSKPPGSAQAPVDFELFSVGPFAFGHKLPCPSWVH</sequence>
<evidence type="ECO:0008006" key="7">
    <source>
        <dbReference type="Google" id="ProtNLM"/>
    </source>
</evidence>
<feature type="chain" id="PRO_5007872992" description="Pistil-specific extensin-like protein" evidence="3">
    <location>
        <begin position="26"/>
        <end position="382"/>
    </location>
</feature>
<evidence type="ECO:0000313" key="4">
    <source>
        <dbReference type="EMBL" id="KZN07198.1"/>
    </source>
</evidence>
<dbReference type="OMA" id="FARNKPD"/>
<evidence type="ECO:0000313" key="5">
    <source>
        <dbReference type="EMBL" id="WOG89841.1"/>
    </source>
</evidence>
<keyword evidence="6" id="KW-1185">Reference proteome</keyword>
<dbReference type="OrthoDB" id="665669at2759"/>
<dbReference type="GO" id="GO:0071944">
    <property type="term" value="C:cell periphery"/>
    <property type="evidence" value="ECO:0007669"/>
    <property type="project" value="TreeGrafter"/>
</dbReference>